<dbReference type="GO" id="GO:0022857">
    <property type="term" value="F:transmembrane transporter activity"/>
    <property type="evidence" value="ECO:0007669"/>
    <property type="project" value="InterPro"/>
</dbReference>
<dbReference type="PROSITE" id="PS50850">
    <property type="entry name" value="MFS"/>
    <property type="match status" value="1"/>
</dbReference>
<evidence type="ECO:0000256" key="4">
    <source>
        <dbReference type="ARBA" id="ARBA00022989"/>
    </source>
</evidence>
<keyword evidence="3 6" id="KW-0812">Transmembrane</keyword>
<evidence type="ECO:0000256" key="2">
    <source>
        <dbReference type="ARBA" id="ARBA00022448"/>
    </source>
</evidence>
<dbReference type="InterPro" id="IPR005829">
    <property type="entry name" value="Sugar_transporter_CS"/>
</dbReference>
<feature type="transmembrane region" description="Helical" evidence="6">
    <location>
        <begin position="421"/>
        <end position="443"/>
    </location>
</feature>
<feature type="transmembrane region" description="Helical" evidence="6">
    <location>
        <begin position="392"/>
        <end position="415"/>
    </location>
</feature>
<evidence type="ECO:0000256" key="5">
    <source>
        <dbReference type="ARBA" id="ARBA00023136"/>
    </source>
</evidence>
<dbReference type="InterPro" id="IPR020846">
    <property type="entry name" value="MFS_dom"/>
</dbReference>
<organism evidence="8">
    <name type="scientific">Riptortus pedestris</name>
    <name type="common">Bean bug</name>
    <dbReference type="NCBI Taxonomy" id="329032"/>
    <lineage>
        <taxon>Eukaryota</taxon>
        <taxon>Metazoa</taxon>
        <taxon>Ecdysozoa</taxon>
        <taxon>Arthropoda</taxon>
        <taxon>Hexapoda</taxon>
        <taxon>Insecta</taxon>
        <taxon>Pterygota</taxon>
        <taxon>Neoptera</taxon>
        <taxon>Paraneoptera</taxon>
        <taxon>Hemiptera</taxon>
        <taxon>Heteroptera</taxon>
        <taxon>Panheteroptera</taxon>
        <taxon>Pentatomomorpha</taxon>
        <taxon>Coreoidea</taxon>
        <taxon>Alydidae</taxon>
        <taxon>Riptortus</taxon>
    </lineage>
</organism>
<dbReference type="PANTHER" id="PTHR23511:SF35">
    <property type="entry name" value="MAJOR FACILITATOR SUPERFAMILY (MFS) PROFILE DOMAIN-CONTAINING PROTEIN"/>
    <property type="match status" value="1"/>
</dbReference>
<keyword evidence="5 6" id="KW-0472">Membrane</keyword>
<feature type="transmembrane region" description="Helical" evidence="6">
    <location>
        <begin position="67"/>
        <end position="87"/>
    </location>
</feature>
<feature type="transmembrane region" description="Helical" evidence="6">
    <location>
        <begin position="99"/>
        <end position="120"/>
    </location>
</feature>
<evidence type="ECO:0000256" key="1">
    <source>
        <dbReference type="ARBA" id="ARBA00004141"/>
    </source>
</evidence>
<dbReference type="AlphaFoldDB" id="R4WKX5"/>
<dbReference type="PANTHER" id="PTHR23511">
    <property type="entry name" value="SYNAPTIC VESICLE GLYCOPROTEIN 2"/>
    <property type="match status" value="1"/>
</dbReference>
<feature type="non-terminal residue" evidence="8">
    <location>
        <position position="445"/>
    </location>
</feature>
<feature type="domain" description="Major facilitator superfamily (MFS) profile" evidence="7">
    <location>
        <begin position="30"/>
        <end position="445"/>
    </location>
</feature>
<dbReference type="Gene3D" id="1.20.1250.20">
    <property type="entry name" value="MFS general substrate transporter like domains"/>
    <property type="match status" value="1"/>
</dbReference>
<dbReference type="SUPFAM" id="SSF103473">
    <property type="entry name" value="MFS general substrate transporter"/>
    <property type="match status" value="1"/>
</dbReference>
<sequence>MSYKKDETNPSKREYTLEEALDVVGSGLYTNLLALTGGVMTLAAMAATQSMYFVLPAVRCELALGNAELGILGSIGFFGAMASASMFGFLVDMLGRRKILLITTIGTSACAIIGCFSPNTPTLMTFIFFTGFMLGGVFGNPYVYIGEFCAPSIRSKKLIIVAMVASLSNTFSPCAAWLMMWLDISVPIGGFLTFTSWRLFLIVNTLPMVISAVFLFFLPESPKYLLSKGRDAEAIQALSRVYALNHGLPKETFPVVRLRLDVDDTMGAANSKNSGGFINFLCSMYNQIKELFTPPLLIYTLICSAMKFAVIGLYSVIYLWLPEEANKLLKYSQSHVDYDVSLCDVMGTDGYNKWEKCETDAETYVVSICVGLIYSVLCLVMVYLVRIVQLKIILGCNIMVTALICFVMLFFRTLIPTLTSLGLMIAILAATQPAVYATVVHFFPT</sequence>
<dbReference type="PROSITE" id="PS00217">
    <property type="entry name" value="SUGAR_TRANSPORT_2"/>
    <property type="match status" value="1"/>
</dbReference>
<keyword evidence="4 6" id="KW-1133">Transmembrane helix</keyword>
<proteinExistence type="evidence at transcript level"/>
<evidence type="ECO:0000259" key="7">
    <source>
        <dbReference type="PROSITE" id="PS50850"/>
    </source>
</evidence>
<dbReference type="EMBL" id="AK418278">
    <property type="protein sequence ID" value="BAN21490.1"/>
    <property type="molecule type" value="mRNA"/>
</dbReference>
<comment type="subcellular location">
    <subcellularLocation>
        <location evidence="1">Membrane</location>
        <topology evidence="1">Multi-pass membrane protein</topology>
    </subcellularLocation>
</comment>
<feature type="transmembrane region" description="Helical" evidence="6">
    <location>
        <begin position="364"/>
        <end position="385"/>
    </location>
</feature>
<keyword evidence="2" id="KW-0813">Transport</keyword>
<protein>
    <submittedName>
        <fullName evidence="8">Synaptic vesicle protein</fullName>
    </submittedName>
</protein>
<feature type="transmembrane region" description="Helical" evidence="6">
    <location>
        <begin position="126"/>
        <end position="146"/>
    </location>
</feature>
<dbReference type="GO" id="GO:0016020">
    <property type="term" value="C:membrane"/>
    <property type="evidence" value="ECO:0007669"/>
    <property type="project" value="UniProtKB-SubCell"/>
</dbReference>
<evidence type="ECO:0000256" key="6">
    <source>
        <dbReference type="SAM" id="Phobius"/>
    </source>
</evidence>
<evidence type="ECO:0000313" key="8">
    <source>
        <dbReference type="EMBL" id="BAN21490.1"/>
    </source>
</evidence>
<feature type="transmembrane region" description="Helical" evidence="6">
    <location>
        <begin position="296"/>
        <end position="321"/>
    </location>
</feature>
<name>R4WKX5_RIPPE</name>
<reference evidence="8" key="1">
    <citation type="journal article" date="2013" name="PLoS ONE">
        <title>Gene expression in gut symbiotic organ of stinkbug affected by extracellular bacterial symbiont.</title>
        <authorList>
            <person name="Futahashi R."/>
            <person name="Tanaka K."/>
            <person name="Tanahashi M."/>
            <person name="Nikoh N."/>
            <person name="Kikuchi Y."/>
            <person name="Lee B.L."/>
            <person name="Fukatsu T."/>
        </authorList>
    </citation>
    <scope>NUCLEOTIDE SEQUENCE</scope>
    <source>
        <tissue evidence="8">Midgut</tissue>
    </source>
</reference>
<dbReference type="InterPro" id="IPR011701">
    <property type="entry name" value="MFS"/>
</dbReference>
<feature type="transmembrane region" description="Helical" evidence="6">
    <location>
        <begin position="158"/>
        <end position="179"/>
    </location>
</feature>
<dbReference type="InterPro" id="IPR036259">
    <property type="entry name" value="MFS_trans_sf"/>
</dbReference>
<evidence type="ECO:0000256" key="3">
    <source>
        <dbReference type="ARBA" id="ARBA00022692"/>
    </source>
</evidence>
<feature type="transmembrane region" description="Helical" evidence="6">
    <location>
        <begin position="21"/>
        <end position="47"/>
    </location>
</feature>
<dbReference type="Pfam" id="PF07690">
    <property type="entry name" value="MFS_1"/>
    <property type="match status" value="1"/>
</dbReference>
<accession>R4WKX5</accession>
<feature type="transmembrane region" description="Helical" evidence="6">
    <location>
        <begin position="199"/>
        <end position="218"/>
    </location>
</feature>